<protein>
    <submittedName>
        <fullName evidence="1">Uncharacterized protein</fullName>
    </submittedName>
</protein>
<dbReference type="EMBL" id="QTSX02004386">
    <property type="protein sequence ID" value="KAJ9065055.1"/>
    <property type="molecule type" value="Genomic_DNA"/>
</dbReference>
<reference evidence="1" key="1">
    <citation type="submission" date="2022-04" db="EMBL/GenBank/DDBJ databases">
        <title>Genome of the entomopathogenic fungus Entomophthora muscae.</title>
        <authorList>
            <person name="Elya C."/>
            <person name="Lovett B.R."/>
            <person name="Lee E."/>
            <person name="Macias A.M."/>
            <person name="Hajek A.E."/>
            <person name="De Bivort B.L."/>
            <person name="Kasson M.T."/>
            <person name="De Fine Licht H.H."/>
            <person name="Stajich J.E."/>
        </authorList>
    </citation>
    <scope>NUCLEOTIDE SEQUENCE</scope>
    <source>
        <strain evidence="1">Berkeley</strain>
    </source>
</reference>
<name>A0ACC2SRZ1_9FUNG</name>
<keyword evidence="2" id="KW-1185">Reference proteome</keyword>
<evidence type="ECO:0000313" key="2">
    <source>
        <dbReference type="Proteomes" id="UP001165960"/>
    </source>
</evidence>
<evidence type="ECO:0000313" key="1">
    <source>
        <dbReference type="EMBL" id="KAJ9065055.1"/>
    </source>
</evidence>
<proteinExistence type="predicted"/>
<sequence>MAIPGYPLADFLFVLFGEQSGNMQKFLHSKNSASVDEFVECLRGVLEIHPNKSLSLCQGPTVLGTLLLASGWGFGASSEQHNSCFFEKSRTLGIASVFCLKIAQINSPGVWF</sequence>
<accession>A0ACC2SRZ1</accession>
<comment type="caution">
    <text evidence="1">The sequence shown here is derived from an EMBL/GenBank/DDBJ whole genome shotgun (WGS) entry which is preliminary data.</text>
</comment>
<organism evidence="1 2">
    <name type="scientific">Entomophthora muscae</name>
    <dbReference type="NCBI Taxonomy" id="34485"/>
    <lineage>
        <taxon>Eukaryota</taxon>
        <taxon>Fungi</taxon>
        <taxon>Fungi incertae sedis</taxon>
        <taxon>Zoopagomycota</taxon>
        <taxon>Entomophthoromycotina</taxon>
        <taxon>Entomophthoromycetes</taxon>
        <taxon>Entomophthorales</taxon>
        <taxon>Entomophthoraceae</taxon>
        <taxon>Entomophthora</taxon>
    </lineage>
</organism>
<gene>
    <name evidence="1" type="ORF">DSO57_1023795</name>
</gene>
<dbReference type="Proteomes" id="UP001165960">
    <property type="component" value="Unassembled WGS sequence"/>
</dbReference>